<reference evidence="1" key="2">
    <citation type="journal article" date="2008" name="Genome Biol.">
        <title>Improved genome assembly and evidence-based global gene model set for the chordate Ciona intestinalis: new insight into intron and operon populations.</title>
        <authorList>
            <person name="Satou Y."/>
            <person name="Mineta K."/>
            <person name="Ogasawara M."/>
            <person name="Sasakura Y."/>
            <person name="Shoguchi E."/>
            <person name="Ueno K."/>
            <person name="Yamada L."/>
            <person name="Matsumoto J."/>
            <person name="Wasserscheid J."/>
            <person name="Dewar K."/>
            <person name="Wiley G.B."/>
            <person name="Macmil S.L."/>
            <person name="Roe B.A."/>
            <person name="Zeller R.W."/>
            <person name="Hastings K.E."/>
            <person name="Lemaire P."/>
            <person name="Lindquist E."/>
            <person name="Endo T."/>
            <person name="Hotta K."/>
            <person name="Inaba K."/>
        </authorList>
    </citation>
    <scope>NUCLEOTIDE SEQUENCE [LARGE SCALE GENOMIC DNA]</scope>
    <source>
        <strain evidence="1">wild type</strain>
    </source>
</reference>
<dbReference type="HOGENOM" id="CLU_1424436_0_0_1"/>
<sequence>GPTGAFSQQQVTGIVEVSNTNDSPYFESGISSLELPVYSASALNNLGITVKDLVKDVYRDIDPTTNLGVAVINTDSSLGEFEYTCSVTSPNEWFSFYSSYGAGQTSPEPVSTSLATVLSSTCRIRFLPDTTFASTSHPRIDILPWDGSDGLSGGSFRVNAAYVANGPFGSSFVSVVATMVANSFPSLSGSQ</sequence>
<evidence type="ECO:0000313" key="2">
    <source>
        <dbReference type="Proteomes" id="UP000008144"/>
    </source>
</evidence>
<evidence type="ECO:0000313" key="1">
    <source>
        <dbReference type="Ensembl" id="ENSCINP00000023784.2"/>
    </source>
</evidence>
<keyword evidence="2" id="KW-1185">Reference proteome</keyword>
<proteinExistence type="predicted"/>
<reference evidence="2" key="1">
    <citation type="journal article" date="2002" name="Science">
        <title>The draft genome of Ciona intestinalis: insights into chordate and vertebrate origins.</title>
        <authorList>
            <person name="Dehal P."/>
            <person name="Satou Y."/>
            <person name="Campbell R.K."/>
            <person name="Chapman J."/>
            <person name="Degnan B."/>
            <person name="De Tomaso A."/>
            <person name="Davidson B."/>
            <person name="Di Gregorio A."/>
            <person name="Gelpke M."/>
            <person name="Goodstein D.M."/>
            <person name="Harafuji N."/>
            <person name="Hastings K.E."/>
            <person name="Ho I."/>
            <person name="Hotta K."/>
            <person name="Huang W."/>
            <person name="Kawashima T."/>
            <person name="Lemaire P."/>
            <person name="Martinez D."/>
            <person name="Meinertzhagen I.A."/>
            <person name="Necula S."/>
            <person name="Nonaka M."/>
            <person name="Putnam N."/>
            <person name="Rash S."/>
            <person name="Saiga H."/>
            <person name="Satake M."/>
            <person name="Terry A."/>
            <person name="Yamada L."/>
            <person name="Wang H.G."/>
            <person name="Awazu S."/>
            <person name="Azumi K."/>
            <person name="Boore J."/>
            <person name="Branno M."/>
            <person name="Chin-Bow S."/>
            <person name="DeSantis R."/>
            <person name="Doyle S."/>
            <person name="Francino P."/>
            <person name="Keys D.N."/>
            <person name="Haga S."/>
            <person name="Hayashi H."/>
            <person name="Hino K."/>
            <person name="Imai K.S."/>
            <person name="Inaba K."/>
            <person name="Kano S."/>
            <person name="Kobayashi K."/>
            <person name="Kobayashi M."/>
            <person name="Lee B.I."/>
            <person name="Makabe K.W."/>
            <person name="Manohar C."/>
            <person name="Matassi G."/>
            <person name="Medina M."/>
            <person name="Mochizuki Y."/>
            <person name="Mount S."/>
            <person name="Morishita T."/>
            <person name="Miura S."/>
            <person name="Nakayama A."/>
            <person name="Nishizaka S."/>
            <person name="Nomoto H."/>
            <person name="Ohta F."/>
            <person name="Oishi K."/>
            <person name="Rigoutsos I."/>
            <person name="Sano M."/>
            <person name="Sasaki A."/>
            <person name="Sasakura Y."/>
            <person name="Shoguchi E."/>
            <person name="Shin-i T."/>
            <person name="Spagnuolo A."/>
            <person name="Stainier D."/>
            <person name="Suzuki M.M."/>
            <person name="Tassy O."/>
            <person name="Takatori N."/>
            <person name="Tokuoka M."/>
            <person name="Yagi K."/>
            <person name="Yoshizaki F."/>
            <person name="Wada S."/>
            <person name="Zhang C."/>
            <person name="Hyatt P.D."/>
            <person name="Larimer F."/>
            <person name="Detter C."/>
            <person name="Doggett N."/>
            <person name="Glavina T."/>
            <person name="Hawkins T."/>
            <person name="Richardson P."/>
            <person name="Lucas S."/>
            <person name="Kohara Y."/>
            <person name="Levine M."/>
            <person name="Satoh N."/>
            <person name="Rokhsar D.S."/>
        </authorList>
    </citation>
    <scope>NUCLEOTIDE SEQUENCE [LARGE SCALE GENOMIC DNA]</scope>
</reference>
<dbReference type="Proteomes" id="UP000008144">
    <property type="component" value="Chromosome 3"/>
</dbReference>
<name>F6W3B1_CIOIN</name>
<organism evidence="1 2">
    <name type="scientific">Ciona intestinalis</name>
    <name type="common">Transparent sea squirt</name>
    <name type="synonym">Ascidia intestinalis</name>
    <dbReference type="NCBI Taxonomy" id="7719"/>
    <lineage>
        <taxon>Eukaryota</taxon>
        <taxon>Metazoa</taxon>
        <taxon>Chordata</taxon>
        <taxon>Tunicata</taxon>
        <taxon>Ascidiacea</taxon>
        <taxon>Phlebobranchia</taxon>
        <taxon>Cionidae</taxon>
        <taxon>Ciona</taxon>
    </lineage>
</organism>
<reference evidence="1" key="4">
    <citation type="submission" date="2025-09" db="UniProtKB">
        <authorList>
            <consortium name="Ensembl"/>
        </authorList>
    </citation>
    <scope>IDENTIFICATION</scope>
</reference>
<dbReference type="OMA" id="WDNTETG"/>
<protein>
    <submittedName>
        <fullName evidence="1">Uncharacterized protein</fullName>
    </submittedName>
</protein>
<accession>F6W3B1</accession>
<dbReference type="AlphaFoldDB" id="F6W3B1"/>
<dbReference type="InParanoid" id="F6W3B1"/>
<reference evidence="1" key="3">
    <citation type="submission" date="2025-08" db="UniProtKB">
        <authorList>
            <consortium name="Ensembl"/>
        </authorList>
    </citation>
    <scope>IDENTIFICATION</scope>
</reference>
<dbReference type="Ensembl" id="ENSCINT00000024030.2">
    <property type="protein sequence ID" value="ENSCINP00000023784.2"/>
    <property type="gene ID" value="ENSCING00000012830.2"/>
</dbReference>
<dbReference type="EMBL" id="EAAA01001661">
    <property type="status" value="NOT_ANNOTATED_CDS"/>
    <property type="molecule type" value="Genomic_DNA"/>
</dbReference>